<dbReference type="Proteomes" id="UP000282076">
    <property type="component" value="Unassembled WGS sequence"/>
</dbReference>
<reference evidence="2 3" key="1">
    <citation type="submission" date="2018-10" db="EMBL/GenBank/DDBJ databases">
        <title>Cohnella sp. M2MS4P-1, whole genome shotgun sequence.</title>
        <authorList>
            <person name="Tuo L."/>
        </authorList>
    </citation>
    <scope>NUCLEOTIDE SEQUENCE [LARGE SCALE GENOMIC DNA]</scope>
    <source>
        <strain evidence="2 3">M2MS4P-1</strain>
    </source>
</reference>
<organism evidence="2 3">
    <name type="scientific">Cohnella endophytica</name>
    <dbReference type="NCBI Taxonomy" id="2419778"/>
    <lineage>
        <taxon>Bacteria</taxon>
        <taxon>Bacillati</taxon>
        <taxon>Bacillota</taxon>
        <taxon>Bacilli</taxon>
        <taxon>Bacillales</taxon>
        <taxon>Paenibacillaceae</taxon>
        <taxon>Cohnella</taxon>
    </lineage>
</organism>
<protein>
    <submittedName>
        <fullName evidence="2">Uncharacterized protein</fullName>
    </submittedName>
</protein>
<keyword evidence="3" id="KW-1185">Reference proteome</keyword>
<feature type="compositionally biased region" description="Polar residues" evidence="1">
    <location>
        <begin position="52"/>
        <end position="62"/>
    </location>
</feature>
<name>A0A494XT93_9BACL</name>
<evidence type="ECO:0000313" key="3">
    <source>
        <dbReference type="Proteomes" id="UP000282076"/>
    </source>
</evidence>
<accession>A0A494XT93</accession>
<feature type="compositionally biased region" description="Polar residues" evidence="1">
    <location>
        <begin position="16"/>
        <end position="27"/>
    </location>
</feature>
<evidence type="ECO:0000313" key="2">
    <source>
        <dbReference type="EMBL" id="RKP53873.1"/>
    </source>
</evidence>
<dbReference type="AlphaFoldDB" id="A0A494XT93"/>
<gene>
    <name evidence="2" type="ORF">D7Z26_10780</name>
</gene>
<evidence type="ECO:0000256" key="1">
    <source>
        <dbReference type="SAM" id="MobiDB-lite"/>
    </source>
</evidence>
<comment type="caution">
    <text evidence="2">The sequence shown here is derived from an EMBL/GenBank/DDBJ whole genome shotgun (WGS) entry which is preliminary data.</text>
</comment>
<feature type="region of interest" description="Disordered" evidence="1">
    <location>
        <begin position="1"/>
        <end position="69"/>
    </location>
</feature>
<sequence length="142" mass="15681">MTAAVSGCGGGKNENALGSINSQNHLPQQEETKQESAAPSPEAPNEFPVLDNAQNVTSSQTGPGIHKGERYYHIRYNVDESIEETGERYRQILKDQGLEIIEQDLEAGGGAQMYKVNTKSWQVTLTILTLEQTTVWINYAKK</sequence>
<proteinExistence type="predicted"/>
<dbReference type="EMBL" id="RBZM01000005">
    <property type="protein sequence ID" value="RKP53873.1"/>
    <property type="molecule type" value="Genomic_DNA"/>
</dbReference>